<dbReference type="Proteomes" id="UP000595895">
    <property type="component" value="Chromosome"/>
</dbReference>
<dbReference type="PANTHER" id="PTHR31157">
    <property type="entry name" value="SCP DOMAIN-CONTAINING PROTEIN"/>
    <property type="match status" value="1"/>
</dbReference>
<keyword evidence="6" id="KW-1185">Reference proteome</keyword>
<feature type="domain" description="SCP" evidence="4">
    <location>
        <begin position="56"/>
        <end position="168"/>
    </location>
</feature>
<evidence type="ECO:0000259" key="4">
    <source>
        <dbReference type="Pfam" id="PF00188"/>
    </source>
</evidence>
<feature type="compositionally biased region" description="Low complexity" evidence="1">
    <location>
        <begin position="215"/>
        <end position="224"/>
    </location>
</feature>
<feature type="chain" id="PRO_5038710218" evidence="3">
    <location>
        <begin position="32"/>
        <end position="351"/>
    </location>
</feature>
<sequence>MKNFSRLPLSLGAGVALVLSVPGVLSTPAAAQVPVAVSPAAANTLESSHADTILVKVNELRASYGLAPLTRYVELDAVAQDWSEQMSRTGVFEHRPGFSVYPAGWDMAAENIAYNHDAHGPEIGLQLFEQWRKSPGHLENMLRPNLNAIGIGVSYNPSNGRWYGTQNFANYPDPASAGLTPLPGGSQPGAAPAVPEAPGDDGPSVSQPEERKPEAGAPSPAAPSEPKKEDPPAAVPAPPAADKPKEDAGDPAGKPQSHAPKKNDATQDASKHGKSTGKHDSKVVEVPSGKQSAGPASGKPEVVVAAPEKSKAADGTTRLPATGVSSLAALGALGLAGAGTAVFVIRSRRRA</sequence>
<gene>
    <name evidence="5" type="ORF">JG540_08600</name>
</gene>
<dbReference type="InterPro" id="IPR035940">
    <property type="entry name" value="CAP_sf"/>
</dbReference>
<feature type="signal peptide" evidence="3">
    <location>
        <begin position="1"/>
        <end position="31"/>
    </location>
</feature>
<keyword evidence="2" id="KW-1133">Transmembrane helix</keyword>
<feature type="transmembrane region" description="Helical" evidence="2">
    <location>
        <begin position="327"/>
        <end position="345"/>
    </location>
</feature>
<dbReference type="Pfam" id="PF00188">
    <property type="entry name" value="CAP"/>
    <property type="match status" value="1"/>
</dbReference>
<dbReference type="RefSeq" id="WP_200275364.1">
    <property type="nucleotide sequence ID" value="NZ_CP066802.1"/>
</dbReference>
<dbReference type="PANTHER" id="PTHR31157:SF1">
    <property type="entry name" value="SCP DOMAIN-CONTAINING PROTEIN"/>
    <property type="match status" value="1"/>
</dbReference>
<organism evidence="5 6">
    <name type="scientific">Actinomyces weissii</name>
    <dbReference type="NCBI Taxonomy" id="675090"/>
    <lineage>
        <taxon>Bacteria</taxon>
        <taxon>Bacillati</taxon>
        <taxon>Actinomycetota</taxon>
        <taxon>Actinomycetes</taxon>
        <taxon>Actinomycetales</taxon>
        <taxon>Actinomycetaceae</taxon>
        <taxon>Actinomyces</taxon>
    </lineage>
</organism>
<name>A0A7T7M9Z0_9ACTO</name>
<evidence type="ECO:0000256" key="3">
    <source>
        <dbReference type="SAM" id="SignalP"/>
    </source>
</evidence>
<reference evidence="5 6" key="1">
    <citation type="submission" date="2020-12" db="EMBL/GenBank/DDBJ databases">
        <authorList>
            <person name="Zhou J."/>
        </authorList>
    </citation>
    <scope>NUCLEOTIDE SEQUENCE [LARGE SCALE GENOMIC DNA]</scope>
    <source>
        <strain evidence="5 6">CCUG 61299</strain>
    </source>
</reference>
<feature type="compositionally biased region" description="Low complexity" evidence="1">
    <location>
        <begin position="188"/>
        <end position="203"/>
    </location>
</feature>
<dbReference type="CDD" id="cd05379">
    <property type="entry name" value="CAP_bacterial"/>
    <property type="match status" value="1"/>
</dbReference>
<feature type="compositionally biased region" description="Basic and acidic residues" evidence="1">
    <location>
        <begin position="261"/>
        <end position="283"/>
    </location>
</feature>
<evidence type="ECO:0000256" key="1">
    <source>
        <dbReference type="SAM" id="MobiDB-lite"/>
    </source>
</evidence>
<evidence type="ECO:0000256" key="2">
    <source>
        <dbReference type="SAM" id="Phobius"/>
    </source>
</evidence>
<keyword evidence="2" id="KW-0472">Membrane</keyword>
<evidence type="ECO:0000313" key="6">
    <source>
        <dbReference type="Proteomes" id="UP000595895"/>
    </source>
</evidence>
<dbReference type="InterPro" id="IPR014044">
    <property type="entry name" value="CAP_dom"/>
</dbReference>
<feature type="region of interest" description="Disordered" evidence="1">
    <location>
        <begin position="174"/>
        <end position="318"/>
    </location>
</feature>
<evidence type="ECO:0000313" key="5">
    <source>
        <dbReference type="EMBL" id="QQM67082.1"/>
    </source>
</evidence>
<dbReference type="Gene3D" id="3.40.33.10">
    <property type="entry name" value="CAP"/>
    <property type="match status" value="1"/>
</dbReference>
<keyword evidence="3" id="KW-0732">Signal</keyword>
<dbReference type="EMBL" id="CP066802">
    <property type="protein sequence ID" value="QQM67082.1"/>
    <property type="molecule type" value="Genomic_DNA"/>
</dbReference>
<dbReference type="SUPFAM" id="SSF55797">
    <property type="entry name" value="PR-1-like"/>
    <property type="match status" value="1"/>
</dbReference>
<proteinExistence type="predicted"/>
<dbReference type="AlphaFoldDB" id="A0A7T7M9Z0"/>
<accession>A0A7T7M9Z0</accession>
<keyword evidence="2" id="KW-0812">Transmembrane</keyword>
<protein>
    <submittedName>
        <fullName evidence="5">LPXTG cell wall anchor domain-containing protein</fullName>
    </submittedName>
</protein>
<dbReference type="KEGG" id="awe:JG540_08600"/>
<dbReference type="NCBIfam" id="TIGR01167">
    <property type="entry name" value="LPXTG_anchor"/>
    <property type="match status" value="1"/>
</dbReference>